<proteinExistence type="predicted"/>
<reference evidence="6 7" key="1">
    <citation type="submission" date="2012-01" db="EMBL/GenBank/DDBJ databases">
        <title>Complete sequence of chromosome of Clostridium pasteurianum BC1.</title>
        <authorList>
            <consortium name="US DOE Joint Genome Institute"/>
            <person name="Lucas S."/>
            <person name="Han J."/>
            <person name="Lapidus A."/>
            <person name="Cheng J.-F."/>
            <person name="Goodwin L."/>
            <person name="Pitluck S."/>
            <person name="Peters L."/>
            <person name="Mikhailova N."/>
            <person name="Teshima H."/>
            <person name="Detter J.C."/>
            <person name="Han C."/>
            <person name="Tapia R."/>
            <person name="Land M."/>
            <person name="Hauser L."/>
            <person name="Kyrpides N."/>
            <person name="Ivanova N."/>
            <person name="Pagani I."/>
            <person name="Dunn J."/>
            <person name="Taghavi S."/>
            <person name="Francis A."/>
            <person name="van der Lelie D."/>
            <person name="Woyke T."/>
        </authorList>
    </citation>
    <scope>NUCLEOTIDE SEQUENCE [LARGE SCALE GENOMIC DNA]</scope>
    <source>
        <strain evidence="6 7">BC1</strain>
    </source>
</reference>
<dbReference type="PATRIC" id="fig|86416.3.peg.3260"/>
<dbReference type="HOGENOM" id="CLU_069356_28_1_9"/>
<dbReference type="RefSeq" id="WP_015616361.1">
    <property type="nucleotide sequence ID" value="NC_021182.1"/>
</dbReference>
<protein>
    <submittedName>
        <fullName evidence="6">Transcriptional regulator</fullName>
    </submittedName>
</protein>
<keyword evidence="2 4" id="KW-0238">DNA-binding</keyword>
<sequence length="197" mass="22579">MNKGIKGENSKKYLIEIAAKLFLQKGYSNTGINDILTEAGVSKGSFYFHFSSKKDLAVEVSKYYYKIIVQNWLKPLSNNTWDVFINKLVLDIKNSTSLGKFFGCPIAILGLEIAFIEEDLSDMYAYSIKELIEVFKNSLKVSEVSEDKLDSIARKAFSIYEGYTVYYRITKDKNVIDFMLKDLLEIQLHNNISMNLT</sequence>
<feature type="domain" description="HTH tetR-type" evidence="5">
    <location>
        <begin position="8"/>
        <end position="68"/>
    </location>
</feature>
<keyword evidence="1" id="KW-0805">Transcription regulation</keyword>
<accession>R4KEN9</accession>
<dbReference type="PANTHER" id="PTHR47506:SF1">
    <property type="entry name" value="HTH-TYPE TRANSCRIPTIONAL REGULATOR YJDC"/>
    <property type="match status" value="1"/>
</dbReference>
<dbReference type="OrthoDB" id="9812484at2"/>
<dbReference type="STRING" id="86416.Clopa_3270"/>
<evidence type="ECO:0000256" key="1">
    <source>
        <dbReference type="ARBA" id="ARBA00023015"/>
    </source>
</evidence>
<keyword evidence="7" id="KW-1185">Reference proteome</keyword>
<dbReference type="Proteomes" id="UP000013523">
    <property type="component" value="Chromosome"/>
</dbReference>
<dbReference type="SUPFAM" id="SSF46689">
    <property type="entry name" value="Homeodomain-like"/>
    <property type="match status" value="1"/>
</dbReference>
<evidence type="ECO:0000256" key="2">
    <source>
        <dbReference type="ARBA" id="ARBA00023125"/>
    </source>
</evidence>
<evidence type="ECO:0000256" key="3">
    <source>
        <dbReference type="ARBA" id="ARBA00023163"/>
    </source>
</evidence>
<dbReference type="PROSITE" id="PS50977">
    <property type="entry name" value="HTH_TETR_2"/>
    <property type="match status" value="1"/>
</dbReference>
<dbReference type="InterPro" id="IPR009057">
    <property type="entry name" value="Homeodomain-like_sf"/>
</dbReference>
<dbReference type="GO" id="GO:0003677">
    <property type="term" value="F:DNA binding"/>
    <property type="evidence" value="ECO:0007669"/>
    <property type="project" value="UniProtKB-UniRule"/>
</dbReference>
<dbReference type="Gene3D" id="1.10.357.10">
    <property type="entry name" value="Tetracycline Repressor, domain 2"/>
    <property type="match status" value="1"/>
</dbReference>
<dbReference type="PRINTS" id="PR00455">
    <property type="entry name" value="HTHTETR"/>
</dbReference>
<organism evidence="6 7">
    <name type="scientific">Clostridium pasteurianum BC1</name>
    <dbReference type="NCBI Taxonomy" id="86416"/>
    <lineage>
        <taxon>Bacteria</taxon>
        <taxon>Bacillati</taxon>
        <taxon>Bacillota</taxon>
        <taxon>Clostridia</taxon>
        <taxon>Eubacteriales</taxon>
        <taxon>Clostridiaceae</taxon>
        <taxon>Clostridium</taxon>
    </lineage>
</organism>
<gene>
    <name evidence="6" type="ORF">Clopa_3270</name>
</gene>
<dbReference type="EMBL" id="CP003261">
    <property type="protein sequence ID" value="AGK98075.1"/>
    <property type="molecule type" value="Genomic_DNA"/>
</dbReference>
<dbReference type="InterPro" id="IPR001647">
    <property type="entry name" value="HTH_TetR"/>
</dbReference>
<dbReference type="AlphaFoldDB" id="R4KEN9"/>
<dbReference type="KEGG" id="cpas:Clopa_3270"/>
<evidence type="ECO:0000313" key="6">
    <source>
        <dbReference type="EMBL" id="AGK98075.1"/>
    </source>
</evidence>
<dbReference type="SUPFAM" id="SSF48498">
    <property type="entry name" value="Tetracyclin repressor-like, C-terminal domain"/>
    <property type="match status" value="1"/>
</dbReference>
<evidence type="ECO:0000259" key="5">
    <source>
        <dbReference type="PROSITE" id="PS50977"/>
    </source>
</evidence>
<dbReference type="Pfam" id="PF00440">
    <property type="entry name" value="TetR_N"/>
    <property type="match status" value="1"/>
</dbReference>
<dbReference type="PANTHER" id="PTHR47506">
    <property type="entry name" value="TRANSCRIPTIONAL REGULATORY PROTEIN"/>
    <property type="match status" value="1"/>
</dbReference>
<evidence type="ECO:0000256" key="4">
    <source>
        <dbReference type="PROSITE-ProRule" id="PRU00335"/>
    </source>
</evidence>
<dbReference type="eggNOG" id="COG1309">
    <property type="taxonomic scope" value="Bacteria"/>
</dbReference>
<evidence type="ECO:0000313" key="7">
    <source>
        <dbReference type="Proteomes" id="UP000013523"/>
    </source>
</evidence>
<name>R4KEN9_CLOPA</name>
<feature type="DNA-binding region" description="H-T-H motif" evidence="4">
    <location>
        <begin position="31"/>
        <end position="50"/>
    </location>
</feature>
<dbReference type="InterPro" id="IPR036271">
    <property type="entry name" value="Tet_transcr_reg_TetR-rel_C_sf"/>
</dbReference>
<keyword evidence="3" id="KW-0804">Transcription</keyword>